<dbReference type="AlphaFoldDB" id="A0A8T1C2Q2"/>
<evidence type="ECO:0000313" key="2">
    <source>
        <dbReference type="EMBL" id="KAG2911365.1"/>
    </source>
</evidence>
<reference evidence="2" key="1">
    <citation type="submission" date="2018-10" db="EMBL/GenBank/DDBJ databases">
        <title>Effector identification in a new, highly contiguous assembly of the strawberry crown rot pathogen Phytophthora cactorum.</title>
        <authorList>
            <person name="Armitage A.D."/>
            <person name="Nellist C.F."/>
            <person name="Bates H."/>
            <person name="Vickerstaff R.J."/>
            <person name="Harrison R.J."/>
        </authorList>
    </citation>
    <scope>NUCLEOTIDE SEQUENCE</scope>
    <source>
        <strain evidence="2">4040</strain>
        <strain evidence="3">P421</strain>
    </source>
</reference>
<dbReference type="Proteomes" id="UP000760860">
    <property type="component" value="Unassembled WGS sequence"/>
</dbReference>
<evidence type="ECO:0000313" key="4">
    <source>
        <dbReference type="Proteomes" id="UP000736787"/>
    </source>
</evidence>
<feature type="compositionally biased region" description="Pro residues" evidence="1">
    <location>
        <begin position="30"/>
        <end position="39"/>
    </location>
</feature>
<gene>
    <name evidence="2" type="ORF">PC117_g19191</name>
    <name evidence="3" type="ORF">PC129_g14458</name>
</gene>
<proteinExistence type="predicted"/>
<comment type="caution">
    <text evidence="2">The sequence shown here is derived from an EMBL/GenBank/DDBJ whole genome shotgun (WGS) entry which is preliminary data.</text>
</comment>
<evidence type="ECO:0000256" key="1">
    <source>
        <dbReference type="SAM" id="MobiDB-lite"/>
    </source>
</evidence>
<name>A0A8T1C2Q2_9STRA</name>
<evidence type="ECO:0000313" key="3">
    <source>
        <dbReference type="EMBL" id="KAG3214646.1"/>
    </source>
</evidence>
<dbReference type="EMBL" id="RCMV01000622">
    <property type="protein sequence ID" value="KAG3214646.1"/>
    <property type="molecule type" value="Genomic_DNA"/>
</dbReference>
<dbReference type="EMBL" id="RCMK01000819">
    <property type="protein sequence ID" value="KAG2911365.1"/>
    <property type="molecule type" value="Genomic_DNA"/>
</dbReference>
<sequence>MGGNITRRAPASSHFSIFRLPRKRSSQGKLPPPKMPRAPHPASAPARLVASYRADGDWMLVAAHNGIPPPSTARRIVDAGRVELLPEVPVASTLSAPRD</sequence>
<dbReference type="Proteomes" id="UP000736787">
    <property type="component" value="Unassembled WGS sequence"/>
</dbReference>
<organism evidence="2 4">
    <name type="scientific">Phytophthora cactorum</name>
    <dbReference type="NCBI Taxonomy" id="29920"/>
    <lineage>
        <taxon>Eukaryota</taxon>
        <taxon>Sar</taxon>
        <taxon>Stramenopiles</taxon>
        <taxon>Oomycota</taxon>
        <taxon>Peronosporomycetes</taxon>
        <taxon>Peronosporales</taxon>
        <taxon>Peronosporaceae</taxon>
        <taxon>Phytophthora</taxon>
    </lineage>
</organism>
<accession>A0A8T1C2Q2</accession>
<protein>
    <submittedName>
        <fullName evidence="2">Uncharacterized protein</fullName>
    </submittedName>
</protein>
<feature type="region of interest" description="Disordered" evidence="1">
    <location>
        <begin position="1"/>
        <end position="45"/>
    </location>
</feature>